<accession>A0A699YI24</accession>
<reference evidence="1 2" key="1">
    <citation type="submission" date="2020-02" db="EMBL/GenBank/DDBJ databases">
        <title>Draft genome sequence of Haematococcus lacustris strain NIES-144.</title>
        <authorList>
            <person name="Morimoto D."/>
            <person name="Nakagawa S."/>
            <person name="Yoshida T."/>
            <person name="Sawayama S."/>
        </authorList>
    </citation>
    <scope>NUCLEOTIDE SEQUENCE [LARGE SCALE GENOMIC DNA]</scope>
    <source>
        <strain evidence="1 2">NIES-144</strain>
    </source>
</reference>
<protein>
    <submittedName>
        <fullName evidence="1">Uncharacterized protein</fullName>
    </submittedName>
</protein>
<dbReference type="AlphaFoldDB" id="A0A699YI24"/>
<name>A0A699YI24_HAELA</name>
<gene>
    <name evidence="1" type="ORF">HaLaN_00076</name>
</gene>
<dbReference type="EMBL" id="BLLF01000002">
    <property type="protein sequence ID" value="GFH05589.1"/>
    <property type="molecule type" value="Genomic_DNA"/>
</dbReference>
<evidence type="ECO:0000313" key="2">
    <source>
        <dbReference type="Proteomes" id="UP000485058"/>
    </source>
</evidence>
<keyword evidence="2" id="KW-1185">Reference proteome</keyword>
<organism evidence="1 2">
    <name type="scientific">Haematococcus lacustris</name>
    <name type="common">Green alga</name>
    <name type="synonym">Haematococcus pluvialis</name>
    <dbReference type="NCBI Taxonomy" id="44745"/>
    <lineage>
        <taxon>Eukaryota</taxon>
        <taxon>Viridiplantae</taxon>
        <taxon>Chlorophyta</taxon>
        <taxon>core chlorophytes</taxon>
        <taxon>Chlorophyceae</taxon>
        <taxon>CS clade</taxon>
        <taxon>Chlamydomonadales</taxon>
        <taxon>Haematococcaceae</taxon>
        <taxon>Haematococcus</taxon>
    </lineage>
</organism>
<comment type="caution">
    <text evidence="1">The sequence shown here is derived from an EMBL/GenBank/DDBJ whole genome shotgun (WGS) entry which is preliminary data.</text>
</comment>
<evidence type="ECO:0000313" key="1">
    <source>
        <dbReference type="EMBL" id="GFH05589.1"/>
    </source>
</evidence>
<dbReference type="Proteomes" id="UP000485058">
    <property type="component" value="Unassembled WGS sequence"/>
</dbReference>
<sequence length="74" mass="8033">MKAADGGYQEAVELLLQAGCPWYALDPLLLPLAWNHTCRSEEDAGQEGVVNQAYLSQPLHYSDDGSKLLDADGL</sequence>
<proteinExistence type="predicted"/>